<feature type="domain" description="FAS1" evidence="1">
    <location>
        <begin position="43"/>
        <end position="176"/>
    </location>
</feature>
<proteinExistence type="predicted"/>
<organism evidence="2 3">
    <name type="scientific">Rudanella paleaurantiibacter</name>
    <dbReference type="NCBI Taxonomy" id="2614655"/>
    <lineage>
        <taxon>Bacteria</taxon>
        <taxon>Pseudomonadati</taxon>
        <taxon>Bacteroidota</taxon>
        <taxon>Cytophagia</taxon>
        <taxon>Cytophagales</taxon>
        <taxon>Cytophagaceae</taxon>
        <taxon>Rudanella</taxon>
    </lineage>
</organism>
<dbReference type="InterPro" id="IPR036378">
    <property type="entry name" value="FAS1_dom_sf"/>
</dbReference>
<protein>
    <submittedName>
        <fullName evidence="2">Fasciclin domain-containing protein</fullName>
    </submittedName>
</protein>
<dbReference type="AlphaFoldDB" id="A0A7J5TWA0"/>
<evidence type="ECO:0000313" key="3">
    <source>
        <dbReference type="Proteomes" id="UP000488299"/>
    </source>
</evidence>
<comment type="caution">
    <text evidence="2">The sequence shown here is derived from an EMBL/GenBank/DDBJ whole genome shotgun (WGS) entry which is preliminary data.</text>
</comment>
<feature type="domain" description="FAS1" evidence="1">
    <location>
        <begin position="180"/>
        <end position="322"/>
    </location>
</feature>
<name>A0A7J5TWA0_9BACT</name>
<dbReference type="Proteomes" id="UP000488299">
    <property type="component" value="Unassembled WGS sequence"/>
</dbReference>
<dbReference type="InterPro" id="IPR000782">
    <property type="entry name" value="FAS1_domain"/>
</dbReference>
<dbReference type="Gene3D" id="2.30.180.10">
    <property type="entry name" value="FAS1 domain"/>
    <property type="match status" value="2"/>
</dbReference>
<evidence type="ECO:0000259" key="1">
    <source>
        <dbReference type="PROSITE" id="PS50213"/>
    </source>
</evidence>
<dbReference type="RefSeq" id="WP_152125622.1">
    <property type="nucleotide sequence ID" value="NZ_WELI01000007.1"/>
</dbReference>
<dbReference type="EMBL" id="WELI01000007">
    <property type="protein sequence ID" value="KAB7728731.1"/>
    <property type="molecule type" value="Genomic_DNA"/>
</dbReference>
<keyword evidence="3" id="KW-1185">Reference proteome</keyword>
<dbReference type="InterPro" id="IPR050904">
    <property type="entry name" value="Adhesion/Biosynth-related"/>
</dbReference>
<dbReference type="PANTHER" id="PTHR10900:SF77">
    <property type="entry name" value="FI19380P1"/>
    <property type="match status" value="1"/>
</dbReference>
<reference evidence="2 3" key="1">
    <citation type="submission" date="2019-10" db="EMBL/GenBank/DDBJ databases">
        <title>Rudanella paleaurantiibacter sp. nov., isolated from sludge.</title>
        <authorList>
            <person name="Xu S.Q."/>
        </authorList>
    </citation>
    <scope>NUCLEOTIDE SEQUENCE [LARGE SCALE GENOMIC DNA]</scope>
    <source>
        <strain evidence="2 3">HX-22-17</strain>
    </source>
</reference>
<dbReference type="GO" id="GO:0005615">
    <property type="term" value="C:extracellular space"/>
    <property type="evidence" value="ECO:0007669"/>
    <property type="project" value="TreeGrafter"/>
</dbReference>
<dbReference type="SUPFAM" id="SSF82153">
    <property type="entry name" value="FAS1 domain"/>
    <property type="match status" value="2"/>
</dbReference>
<evidence type="ECO:0000313" key="2">
    <source>
        <dbReference type="EMBL" id="KAB7728731.1"/>
    </source>
</evidence>
<gene>
    <name evidence="2" type="ORF">F5984_18045</name>
</gene>
<dbReference type="PANTHER" id="PTHR10900">
    <property type="entry name" value="PERIOSTIN-RELATED"/>
    <property type="match status" value="1"/>
</dbReference>
<dbReference type="SMART" id="SM00554">
    <property type="entry name" value="FAS1"/>
    <property type="match status" value="2"/>
</dbReference>
<dbReference type="FunFam" id="2.30.180.10:FF:000032">
    <property type="entry name" value="Fasciclin domain-containing protein, putative"/>
    <property type="match status" value="1"/>
</dbReference>
<sequence>MKKTFTFVIAVVFTGLLLPLSSCERETAADLRPSRQGAARVGTQSLAEIVINSPVHTLLEAAVIRAGLAGTLSNPGDFTVFAPTDDAFRAAGFPDEAAINNAPIPTLRRILGYHVIPGNRFFSDIFPEVEVGFNTLISPQFHVTRRGAGVTVNGIPVTQADVLASNGVIHILNSVLLPPAGNIVEVAAGNPNLTYLVAAVQRATQGSVDVQRVLGTTPLLTVFAPTNQAFIDAGFPTIDAIRAADPAVLTRILTYHVLGQQVYSPNVPNNADVPTLNGATLRTTVSGSGVQVRGRGNAMASNVVIANVPTLNGVVHVIDRVLLP</sequence>
<dbReference type="PROSITE" id="PS50213">
    <property type="entry name" value="FAS1"/>
    <property type="match status" value="2"/>
</dbReference>
<accession>A0A7J5TWA0</accession>
<dbReference type="Pfam" id="PF02469">
    <property type="entry name" value="Fasciclin"/>
    <property type="match status" value="2"/>
</dbReference>